<evidence type="ECO:0000256" key="2">
    <source>
        <dbReference type="ARBA" id="ARBA00022694"/>
    </source>
</evidence>
<dbReference type="Pfam" id="PF10350">
    <property type="entry name" value="DUF2428"/>
    <property type="match status" value="1"/>
</dbReference>
<keyword evidence="6" id="KW-0489">Methyltransferase</keyword>
<organism evidence="6 7">
    <name type="scientific">Lachnellula willkommii</name>
    <dbReference type="NCBI Taxonomy" id="215461"/>
    <lineage>
        <taxon>Eukaryota</taxon>
        <taxon>Fungi</taxon>
        <taxon>Dikarya</taxon>
        <taxon>Ascomycota</taxon>
        <taxon>Pezizomycotina</taxon>
        <taxon>Leotiomycetes</taxon>
        <taxon>Helotiales</taxon>
        <taxon>Lachnaceae</taxon>
        <taxon>Lachnellula</taxon>
    </lineage>
</organism>
<comment type="caution">
    <text evidence="6">The sequence shown here is derived from an EMBL/GenBank/DDBJ whole genome shotgun (WGS) entry which is preliminary data.</text>
</comment>
<dbReference type="Pfam" id="PF25151">
    <property type="entry name" value="TPR_Trm732_C"/>
    <property type="match status" value="1"/>
</dbReference>
<evidence type="ECO:0000259" key="3">
    <source>
        <dbReference type="Pfam" id="PF10350"/>
    </source>
</evidence>
<sequence length="1705" mass="188626">MTFSEGAMGKQNPETAVLAAPEAPVDDRLLVKWLEERPIQSQGQLAKAKLDDFLEKASQPRHASGNACIKLCSYIEQCRSSSCAPIREVAFAGNTPLCLFNFYVEWNEKNQNRSMRQVLELSSSLIARNPDQQTSEAVKKAVLERTLSIIAHQNAQSLVKPAFKVLECFLSKNTISPKEVLVAYEARVHRVSVSDQPSTGSAHEDLWDSFILDVFDWMVLPDISPGAGKFLVTLFKAMKPTAESSDGHQADYSTLWQRWIRKGLAKDPQAFENVKNYLFPPLFKIDRPGSLAFLESLNQQRAIPNLQSQDVDAHALLQLAAIDVGKKAGLVEEPSTVQFQKSSTKKSAACIVLQEEAIGSLMGSFSDTVRSLAFSVLVSSASSIRPFSPVTLDLFQSHLGVMYSDTDAKFRNETLTNSKHMIERIRGATAFLVRELDQVSFKLSQGSEPEHKVAQQALHEDIQTLLLKHKNFVLWYLHFLFAELIPTASYQRHTTSLRAIILLLQSRILEDSPGLPPIPANSTIWPFTVEFFIPRSMRLLLDLLMDPFEDVRIGASDVLAYAPRNCFVGQISKGVSNDHESRNLRMNECAETEPINLKLNSTDRPLRLLIDFIVRGKEASRRTGRADYADGVARSYKLLYGLQISREDKVKLLEELISDLEMKVEIAAKDLGQAVLEAPIHASFAALNLVWDLVSPSIDFPSEPSRAWEKWIDFTQRMVRSSSGIWEAVSGILCNDSPEGHLLDDIDGSEALDSKDILSYSFRAIHESSNLMRTIVTKINQKYPENFALLAHNSFVEIGDLSFLQLSTLRHRGAFSTVSLTFTVCCQLTQVIRSGSGSTNTDMLRRWWMGTKEAISSQASTTRRSAGIPALITGIMTANAPSPNFEEIMADLKLQARNPIIAASTEQNLPQVHALNGLKDTFKNAAVRKRAEGHVLECLHIASDALNSQTWAIRNCGLLLFQALINYLVGTHSKEKTEAGWDGGATAISYDKYPSLGELLLQLLETASDNASKEASSNALIETIFPVLDILRRAGPPEELRERIVARLFRIIGHKVWQIRELSAKTLCVLVPSEEWTGTVQKLIKSCGESTTDSPGENQKHGALLGAKLLLERHLPDCDLSSEIQVITPTLELCFSLKQKSVCSTFGSAAYIDLQNTIMDVLIPTSNPTIDTKEKIGDLLDNSFPSNTYLHLTNLLIECSSSVNVESSTIGRASIAAFKQAVYLSAFQHDIKALEEIVELATNSYGIAILISTLDCISEVWMPAQSEDILHKLATVYINVMKASASAKAPEVRAAALNSLCLLFDSAKDLQSTPFRTAVMELDHVLAIATVAKLPTNPDLCAAVATMIGISVLSEVLSCKPLQENTRRRVEDWGRYMQMNTRDDKVIGFPNPAEESRLISVKGLRYAIRGSTYFFRNDGTESTLGDDCLLKALLALHTTLSDDDEEIRELGASTVASLTRNLSTPLQAVQDLAAWMVGKYSSSVSFAHIVVEKMTGADAWKRIKASLDPNDSLFAEEDTNLFVDEVRDARLWAKTFHGLSKEAVEDSNTKESPATTLVNWVTAGLTALDTLSEGEDGPLGNTSRPGIYYPCLQVLICQNALIQYMTTHYQGPNSSVDLISGRQPADSNLLNQFVANAGKRRIHEDLIFELLSPDSLQKSRLESLCPSIVNMPRDRLTFSLRLRRARLDLPSPPPGEKSHHSNGEN</sequence>
<dbReference type="InterPro" id="IPR019442">
    <property type="entry name" value="THADA/TRM732_DUF2428"/>
</dbReference>
<keyword evidence="2" id="KW-0819">tRNA processing</keyword>
<dbReference type="PANTHER" id="PTHR14387:SF0">
    <property type="entry name" value="DUF2428 DOMAIN-CONTAINING PROTEIN"/>
    <property type="match status" value="1"/>
</dbReference>
<reference evidence="6 7" key="1">
    <citation type="submission" date="2018-05" db="EMBL/GenBank/DDBJ databases">
        <title>Genome sequencing and assembly of the regulated plant pathogen Lachnellula willkommii and related sister species for the development of diagnostic species identification markers.</title>
        <authorList>
            <person name="Giroux E."/>
            <person name="Bilodeau G."/>
        </authorList>
    </citation>
    <scope>NUCLEOTIDE SEQUENCE [LARGE SCALE GENOMIC DNA]</scope>
    <source>
        <strain evidence="6 7">CBS 172.35</strain>
    </source>
</reference>
<dbReference type="GO" id="GO:0030488">
    <property type="term" value="P:tRNA methylation"/>
    <property type="evidence" value="ECO:0007669"/>
    <property type="project" value="TreeGrafter"/>
</dbReference>
<dbReference type="InterPro" id="IPR051954">
    <property type="entry name" value="tRNA_methyltransferase_THADA"/>
</dbReference>
<comment type="similarity">
    <text evidence="1">Belongs to the THADA family.</text>
</comment>
<dbReference type="GO" id="GO:0008168">
    <property type="term" value="F:methyltransferase activity"/>
    <property type="evidence" value="ECO:0007669"/>
    <property type="project" value="UniProtKB-KW"/>
</dbReference>
<dbReference type="InterPro" id="IPR056842">
    <property type="entry name" value="THADA-like_TPR_C"/>
</dbReference>
<evidence type="ECO:0000256" key="1">
    <source>
        <dbReference type="ARBA" id="ARBA00010409"/>
    </source>
</evidence>
<accession>A0A559M9N1</accession>
<protein>
    <submittedName>
        <fullName evidence="6">tRNA (Cytidine(32)-2'-O)-methyltransferase non-catalytic subunit</fullName>
    </submittedName>
</protein>
<dbReference type="Pfam" id="PF25150">
    <property type="entry name" value="TPR_Trm732"/>
    <property type="match status" value="1"/>
</dbReference>
<evidence type="ECO:0000259" key="4">
    <source>
        <dbReference type="Pfam" id="PF25150"/>
    </source>
</evidence>
<dbReference type="Pfam" id="PF26523">
    <property type="entry name" value="Trm732_C"/>
    <property type="match status" value="1"/>
</dbReference>
<dbReference type="SUPFAM" id="SSF48371">
    <property type="entry name" value="ARM repeat"/>
    <property type="match status" value="1"/>
</dbReference>
<dbReference type="PANTHER" id="PTHR14387">
    <property type="entry name" value="THADA/DEATH RECEPTOR INTERACTING PROTEIN"/>
    <property type="match status" value="1"/>
</dbReference>
<dbReference type="Proteomes" id="UP000315522">
    <property type="component" value="Unassembled WGS sequence"/>
</dbReference>
<evidence type="ECO:0000313" key="7">
    <source>
        <dbReference type="Proteomes" id="UP000315522"/>
    </source>
</evidence>
<gene>
    <name evidence="6" type="primary">TRM732</name>
    <name evidence="6" type="ORF">LAWI1_G004883</name>
</gene>
<keyword evidence="7" id="KW-1185">Reference proteome</keyword>
<feature type="domain" description="tRNA (32-2'-O)-methyltransferase regulator THADA-like TPR repeats region" evidence="4">
    <location>
        <begin position="254"/>
        <end position="552"/>
    </location>
</feature>
<evidence type="ECO:0000313" key="6">
    <source>
        <dbReference type="EMBL" id="TVY89677.1"/>
    </source>
</evidence>
<feature type="domain" description="tRNA (32-2'-O)-methyltransferase regulator THADA-like C-terminal TPR repeats region" evidence="5">
    <location>
        <begin position="954"/>
        <end position="1107"/>
    </location>
</feature>
<name>A0A559M9N1_9HELO</name>
<dbReference type="GO" id="GO:0005829">
    <property type="term" value="C:cytosol"/>
    <property type="evidence" value="ECO:0007669"/>
    <property type="project" value="TreeGrafter"/>
</dbReference>
<proteinExistence type="inferred from homology"/>
<dbReference type="InterPro" id="IPR016024">
    <property type="entry name" value="ARM-type_fold"/>
</dbReference>
<evidence type="ECO:0000259" key="5">
    <source>
        <dbReference type="Pfam" id="PF25151"/>
    </source>
</evidence>
<keyword evidence="6" id="KW-0808">Transferase</keyword>
<feature type="domain" description="DUF2428" evidence="3">
    <location>
        <begin position="714"/>
        <end position="952"/>
    </location>
</feature>
<dbReference type="InterPro" id="IPR056843">
    <property type="entry name" value="THADA-like_TPR"/>
</dbReference>
<dbReference type="EMBL" id="QGML01001145">
    <property type="protein sequence ID" value="TVY89677.1"/>
    <property type="molecule type" value="Genomic_DNA"/>
</dbReference>